<name>G4TPZ9_SERID</name>
<evidence type="ECO:0000313" key="9">
    <source>
        <dbReference type="Proteomes" id="UP000007148"/>
    </source>
</evidence>
<dbReference type="Proteomes" id="UP000007148">
    <property type="component" value="Unassembled WGS sequence"/>
</dbReference>
<gene>
    <name evidence="8" type="ORF">PIIN_07346</name>
</gene>
<feature type="region of interest" description="Disordered" evidence="6">
    <location>
        <begin position="344"/>
        <end position="369"/>
    </location>
</feature>
<dbReference type="InParanoid" id="G4TPZ9"/>
<feature type="compositionally biased region" description="Low complexity" evidence="6">
    <location>
        <begin position="639"/>
        <end position="658"/>
    </location>
</feature>
<evidence type="ECO:0000256" key="2">
    <source>
        <dbReference type="ARBA" id="ARBA00022969"/>
    </source>
</evidence>
<evidence type="ECO:0000256" key="3">
    <source>
        <dbReference type="ARBA" id="ARBA00023015"/>
    </source>
</evidence>
<dbReference type="OrthoDB" id="5599552at2759"/>
<comment type="caution">
    <text evidence="8">The sequence shown here is derived from an EMBL/GenBank/DDBJ whole genome shotgun (WGS) entry which is preliminary data.</text>
</comment>
<accession>G4TPZ9</accession>
<feature type="compositionally biased region" description="Polar residues" evidence="6">
    <location>
        <begin position="724"/>
        <end position="738"/>
    </location>
</feature>
<keyword evidence="9" id="KW-1185">Reference proteome</keyword>
<organism evidence="8 9">
    <name type="scientific">Serendipita indica (strain DSM 11827)</name>
    <name type="common">Root endophyte fungus</name>
    <name type="synonym">Piriformospora indica</name>
    <dbReference type="NCBI Taxonomy" id="1109443"/>
    <lineage>
        <taxon>Eukaryota</taxon>
        <taxon>Fungi</taxon>
        <taxon>Dikarya</taxon>
        <taxon>Basidiomycota</taxon>
        <taxon>Agaricomycotina</taxon>
        <taxon>Agaricomycetes</taxon>
        <taxon>Sebacinales</taxon>
        <taxon>Serendipitaceae</taxon>
        <taxon>Serendipita</taxon>
    </lineage>
</organism>
<dbReference type="InterPro" id="IPR038491">
    <property type="entry name" value="Velvet_dom_sf"/>
</dbReference>
<sequence>MAETAYQAQYAPQQPQVAIPTPVREYEIIVRQEPKQARMCGIGGKADRRPIDPPPIVQLRVYDRYPVDPNDPNSGSAPQPHQSLNFLQNPYYFMFASLARVESDDELHLLNDGKTRYTTGSVVSSLYHLKDTENGGEDAGFFVFPDLSVRTEGSYRLKLALFEVVGSHVQFCKSVYSRAFYVYTAKKFPGMEESTPLSMSLSDQGIKIRIRKDVRNRKRTIGDVSREDEEENDEDDDEGGDDGFADETHNMMAHVSETGKEISASGRAARGMSKRKSAASSKAAAGGEGPSTAGPARGRGKNKASNPSGGGPAKRQRTQGGTIINLNQNSAQFPAAIAASVSGAPLTPTSSTHVATPTRTGAPADFSHLPPPTFPGGEPIDVLEHPATKLDPRLKHALPANTSTPAAGSVSSGGEAGASPIVGNVTAVSAGPSGASPSTVHQQPPLPQRSPTVTRHARSSSTSQLHQSTSYHAASTSQASTSHQHTASGSGPMYSTPAWQPPNSSQGMAPYRTSGGPMALPPLQIPPAQSQRSMTMTPVLAHQPPPGVYAPQSAAQYGASGPASTSGSLASPQLGSASSMHHPPSAIPLHAHSIGSSSAGGPPNTSGHHQLMMAPMHGHPYSLPPDNAQLPQQQSSYAMHPTMMMHPQPPSAYASSSHIHGHGHTHSMGRTQSYPHHAHHLSDPHAHPAQRSHSQYESYPPTASATTNNGAEYAETSPGIMSLTPVSPTRPHPSSGSIAGSMPVGHGTPISTHPHALPALDPYGQYQHGHAQPQGYPEHYAERGHSETWGRPLDED</sequence>
<dbReference type="InterPro" id="IPR021740">
    <property type="entry name" value="Velvet"/>
</dbReference>
<dbReference type="GO" id="GO:0005634">
    <property type="term" value="C:nucleus"/>
    <property type="evidence" value="ECO:0007669"/>
    <property type="project" value="UniProtKB-SubCell"/>
</dbReference>
<feature type="region of interest" description="Disordered" evidence="6">
    <location>
        <begin position="221"/>
        <end position="318"/>
    </location>
</feature>
<evidence type="ECO:0000256" key="4">
    <source>
        <dbReference type="ARBA" id="ARBA00023163"/>
    </source>
</evidence>
<feature type="compositionally biased region" description="Polar residues" evidence="6">
    <location>
        <begin position="562"/>
        <end position="579"/>
    </location>
</feature>
<keyword evidence="2" id="KW-0749">Sporulation</keyword>
<comment type="subcellular location">
    <subcellularLocation>
        <location evidence="1">Nucleus</location>
    </subcellularLocation>
</comment>
<dbReference type="AlphaFoldDB" id="G4TPZ9"/>
<dbReference type="eggNOG" id="ENOG502S0HV">
    <property type="taxonomic scope" value="Eukaryota"/>
</dbReference>
<feature type="compositionally biased region" description="Low complexity" evidence="6">
    <location>
        <begin position="590"/>
        <end position="601"/>
    </location>
</feature>
<feature type="compositionally biased region" description="Basic and acidic residues" evidence="6">
    <location>
        <begin position="779"/>
        <end position="788"/>
    </location>
</feature>
<dbReference type="Pfam" id="PF11754">
    <property type="entry name" value="Velvet"/>
    <property type="match status" value="2"/>
</dbReference>
<dbReference type="PROSITE" id="PS51821">
    <property type="entry name" value="VELVET"/>
    <property type="match status" value="1"/>
</dbReference>
<feature type="compositionally biased region" description="Polar residues" evidence="6">
    <location>
        <begin position="527"/>
        <end position="536"/>
    </location>
</feature>
<dbReference type="GO" id="GO:0030435">
    <property type="term" value="P:sporulation resulting in formation of a cellular spore"/>
    <property type="evidence" value="ECO:0007669"/>
    <property type="project" value="UniProtKB-KW"/>
</dbReference>
<feature type="compositionally biased region" description="Polar residues" evidence="6">
    <location>
        <begin position="497"/>
        <end position="507"/>
    </location>
</feature>
<proteinExistence type="predicted"/>
<feature type="domain" description="Velvet" evidence="7">
    <location>
        <begin position="20"/>
        <end position="211"/>
    </location>
</feature>
<dbReference type="PANTHER" id="PTHR33572">
    <property type="entry name" value="SPORE DEVELOPMENT REGULATOR VOSA"/>
    <property type="match status" value="1"/>
</dbReference>
<dbReference type="PANTHER" id="PTHR33572:SF18">
    <property type="entry name" value="SPORE DEVELOPMENT REGULATOR VOSA"/>
    <property type="match status" value="1"/>
</dbReference>
<dbReference type="Gene3D" id="2.60.40.3960">
    <property type="entry name" value="Velvet domain"/>
    <property type="match status" value="1"/>
</dbReference>
<keyword evidence="3" id="KW-0805">Transcription regulation</keyword>
<evidence type="ECO:0000256" key="6">
    <source>
        <dbReference type="SAM" id="MobiDB-lite"/>
    </source>
</evidence>
<dbReference type="EMBL" id="CAFZ01000222">
    <property type="protein sequence ID" value="CCA73392.1"/>
    <property type="molecule type" value="Genomic_DNA"/>
</dbReference>
<protein>
    <recommendedName>
        <fullName evidence="7">Velvet domain-containing protein</fullName>
    </recommendedName>
</protein>
<dbReference type="HOGENOM" id="CLU_353048_0_0_1"/>
<keyword evidence="5" id="KW-0539">Nucleus</keyword>
<keyword evidence="4" id="KW-0804">Transcription</keyword>
<feature type="compositionally biased region" description="Acidic residues" evidence="6">
    <location>
        <begin position="226"/>
        <end position="245"/>
    </location>
</feature>
<evidence type="ECO:0000256" key="5">
    <source>
        <dbReference type="ARBA" id="ARBA00023242"/>
    </source>
</evidence>
<feature type="compositionally biased region" description="Low complexity" evidence="6">
    <location>
        <begin position="424"/>
        <end position="440"/>
    </location>
</feature>
<feature type="compositionally biased region" description="Polar residues" evidence="6">
    <location>
        <begin position="691"/>
        <end position="710"/>
    </location>
</feature>
<evidence type="ECO:0000259" key="7">
    <source>
        <dbReference type="PROSITE" id="PS51821"/>
    </source>
</evidence>
<dbReference type="InterPro" id="IPR037525">
    <property type="entry name" value="Velvet_dom"/>
</dbReference>
<feature type="compositionally biased region" description="Low complexity" evidence="6">
    <location>
        <begin position="459"/>
        <end position="488"/>
    </location>
</feature>
<feature type="region of interest" description="Disordered" evidence="6">
    <location>
        <begin position="424"/>
        <end position="796"/>
    </location>
</feature>
<evidence type="ECO:0000313" key="8">
    <source>
        <dbReference type="EMBL" id="CCA73392.1"/>
    </source>
</evidence>
<dbReference type="STRING" id="1109443.G4TPZ9"/>
<feature type="compositionally biased region" description="Polar residues" evidence="6">
    <location>
        <begin position="347"/>
        <end position="359"/>
    </location>
</feature>
<evidence type="ECO:0000256" key="1">
    <source>
        <dbReference type="ARBA" id="ARBA00004123"/>
    </source>
</evidence>
<reference evidence="8 9" key="1">
    <citation type="journal article" date="2011" name="PLoS Pathog.">
        <title>Endophytic Life Strategies Decoded by Genome and Transcriptome Analyses of the Mutualistic Root Symbiont Piriformospora indica.</title>
        <authorList>
            <person name="Zuccaro A."/>
            <person name="Lahrmann U."/>
            <person name="Guldener U."/>
            <person name="Langen G."/>
            <person name="Pfiffi S."/>
            <person name="Biedenkopf D."/>
            <person name="Wong P."/>
            <person name="Samans B."/>
            <person name="Grimm C."/>
            <person name="Basiewicz M."/>
            <person name="Murat C."/>
            <person name="Martin F."/>
            <person name="Kogel K.H."/>
        </authorList>
    </citation>
    <scope>NUCLEOTIDE SEQUENCE [LARGE SCALE GENOMIC DNA]</scope>
    <source>
        <strain evidence="8 9">DSM 11827</strain>
    </source>
</reference>